<evidence type="ECO:0000256" key="3">
    <source>
        <dbReference type="ARBA" id="ARBA00022737"/>
    </source>
</evidence>
<dbReference type="Proteomes" id="UP000002195">
    <property type="component" value="Unassembled WGS sequence"/>
</dbReference>
<dbReference type="PROSITE" id="PS00678">
    <property type="entry name" value="WD_REPEATS_1"/>
    <property type="match status" value="1"/>
</dbReference>
<dbReference type="PaxDb" id="44689-DDB0186549"/>
<dbReference type="SMR" id="Q54N36"/>
<dbReference type="AlphaFoldDB" id="Q54N36"/>
<dbReference type="RefSeq" id="XP_638107.1">
    <property type="nucleotide sequence ID" value="XM_633015.1"/>
</dbReference>
<evidence type="ECO:0000313" key="6">
    <source>
        <dbReference type="Proteomes" id="UP000002195"/>
    </source>
</evidence>
<accession>Q54N36</accession>
<dbReference type="GO" id="GO:0045182">
    <property type="term" value="F:translation regulator activity"/>
    <property type="evidence" value="ECO:0007669"/>
    <property type="project" value="InterPro"/>
</dbReference>
<organism evidence="5 6">
    <name type="scientific">Dictyostelium discoideum</name>
    <name type="common">Social amoeba</name>
    <dbReference type="NCBI Taxonomy" id="44689"/>
    <lineage>
        <taxon>Eukaryota</taxon>
        <taxon>Amoebozoa</taxon>
        <taxon>Evosea</taxon>
        <taxon>Eumycetozoa</taxon>
        <taxon>Dictyostelia</taxon>
        <taxon>Dictyosteliales</taxon>
        <taxon>Dictyosteliaceae</taxon>
        <taxon>Dictyostelium</taxon>
    </lineage>
</organism>
<dbReference type="InterPro" id="IPR020472">
    <property type="entry name" value="WD40_PAC1"/>
</dbReference>
<dbReference type="InterPro" id="IPR015943">
    <property type="entry name" value="WD40/YVTN_repeat-like_dom_sf"/>
</dbReference>
<dbReference type="SUPFAM" id="SSF50978">
    <property type="entry name" value="WD40 repeat-like"/>
    <property type="match status" value="1"/>
</dbReference>
<dbReference type="KEGG" id="ddi:DDB_G0285531"/>
<dbReference type="GO" id="GO:0072344">
    <property type="term" value="P:rescue of stalled ribosome"/>
    <property type="evidence" value="ECO:0000318"/>
    <property type="project" value="GO_Central"/>
</dbReference>
<dbReference type="GO" id="GO:0005634">
    <property type="term" value="C:nucleus"/>
    <property type="evidence" value="ECO:0000318"/>
    <property type="project" value="GO_Central"/>
</dbReference>
<dbReference type="InterPro" id="IPR001680">
    <property type="entry name" value="WD40_rpt"/>
</dbReference>
<dbReference type="PRINTS" id="PR00320">
    <property type="entry name" value="GPROTEINBRPT"/>
</dbReference>
<evidence type="ECO:0000256" key="4">
    <source>
        <dbReference type="PROSITE-ProRule" id="PRU00221"/>
    </source>
</evidence>
<dbReference type="GO" id="GO:0005080">
    <property type="term" value="F:protein kinase C binding"/>
    <property type="evidence" value="ECO:0000318"/>
    <property type="project" value="GO_Central"/>
</dbReference>
<dbReference type="STRING" id="44689.Q54N36"/>
<comment type="caution">
    <text evidence="5">The sequence shown here is derived from an EMBL/GenBank/DDBJ whole genome shotgun (WGS) entry which is preliminary data.</text>
</comment>
<keyword evidence="6" id="KW-1185">Reference proteome</keyword>
<dbReference type="InterPro" id="IPR045223">
    <property type="entry name" value="RACK1-like"/>
</dbReference>
<dbReference type="GO" id="GO:2001125">
    <property type="term" value="P:negative regulation of translational frameshifting"/>
    <property type="evidence" value="ECO:0000318"/>
    <property type="project" value="GO_Central"/>
</dbReference>
<dbReference type="InParanoid" id="Q54N36"/>
<dbReference type="GeneID" id="8625155"/>
<gene>
    <name evidence="5" type="ORF">DDB_G0285531</name>
</gene>
<keyword evidence="3" id="KW-0677">Repeat</keyword>
<feature type="repeat" description="WD" evidence="4">
    <location>
        <begin position="11"/>
        <end position="51"/>
    </location>
</feature>
<name>Q54N36_DICDI</name>
<dbReference type="GO" id="GO:0005829">
    <property type="term" value="C:cytosol"/>
    <property type="evidence" value="ECO:0000318"/>
    <property type="project" value="GO_Central"/>
</dbReference>
<dbReference type="PhylomeDB" id="Q54N36"/>
<dbReference type="InterPro" id="IPR036322">
    <property type="entry name" value="WD40_repeat_dom_sf"/>
</dbReference>
<dbReference type="HOGENOM" id="CLU_724473_0_0_1"/>
<reference evidence="5 6" key="1">
    <citation type="journal article" date="2005" name="Nature">
        <title>The genome of the social amoeba Dictyostelium discoideum.</title>
        <authorList>
            <consortium name="The Dictyostelium discoideum Sequencing Consortium"/>
            <person name="Eichinger L."/>
            <person name="Pachebat J.A."/>
            <person name="Glockner G."/>
            <person name="Rajandream M.A."/>
            <person name="Sucgang R."/>
            <person name="Berriman M."/>
            <person name="Song J."/>
            <person name="Olsen R."/>
            <person name="Szafranski K."/>
            <person name="Xu Q."/>
            <person name="Tunggal B."/>
            <person name="Kummerfeld S."/>
            <person name="Madera M."/>
            <person name="Konfortov B.A."/>
            <person name="Rivero F."/>
            <person name="Bankier A.T."/>
            <person name="Lehmann R."/>
            <person name="Hamlin N."/>
            <person name="Davies R."/>
            <person name="Gaudet P."/>
            <person name="Fey P."/>
            <person name="Pilcher K."/>
            <person name="Chen G."/>
            <person name="Saunders D."/>
            <person name="Sodergren E."/>
            <person name="Davis P."/>
            <person name="Kerhornou A."/>
            <person name="Nie X."/>
            <person name="Hall N."/>
            <person name="Anjard C."/>
            <person name="Hemphill L."/>
            <person name="Bason N."/>
            <person name="Farbrother P."/>
            <person name="Desany B."/>
            <person name="Just E."/>
            <person name="Morio T."/>
            <person name="Rost R."/>
            <person name="Churcher C."/>
            <person name="Cooper J."/>
            <person name="Haydock S."/>
            <person name="van Driessche N."/>
            <person name="Cronin A."/>
            <person name="Goodhead I."/>
            <person name="Muzny D."/>
            <person name="Mourier T."/>
            <person name="Pain A."/>
            <person name="Lu M."/>
            <person name="Harper D."/>
            <person name="Lindsay R."/>
            <person name="Hauser H."/>
            <person name="James K."/>
            <person name="Quiles M."/>
            <person name="Madan Babu M."/>
            <person name="Saito T."/>
            <person name="Buchrieser C."/>
            <person name="Wardroper A."/>
            <person name="Felder M."/>
            <person name="Thangavelu M."/>
            <person name="Johnson D."/>
            <person name="Knights A."/>
            <person name="Loulseged H."/>
            <person name="Mungall K."/>
            <person name="Oliver K."/>
            <person name="Price C."/>
            <person name="Quail M.A."/>
            <person name="Urushihara H."/>
            <person name="Hernandez J."/>
            <person name="Rabbinowitsch E."/>
            <person name="Steffen D."/>
            <person name="Sanders M."/>
            <person name="Ma J."/>
            <person name="Kohara Y."/>
            <person name="Sharp S."/>
            <person name="Simmonds M."/>
            <person name="Spiegler S."/>
            <person name="Tivey A."/>
            <person name="Sugano S."/>
            <person name="White B."/>
            <person name="Walker D."/>
            <person name="Woodward J."/>
            <person name="Winckler T."/>
            <person name="Tanaka Y."/>
            <person name="Shaulsky G."/>
            <person name="Schleicher M."/>
            <person name="Weinstock G."/>
            <person name="Rosenthal A."/>
            <person name="Cox E.C."/>
            <person name="Chisholm R.L."/>
            <person name="Gibbs R."/>
            <person name="Loomis W.F."/>
            <person name="Platzer M."/>
            <person name="Kay R.R."/>
            <person name="Williams J."/>
            <person name="Dear P.H."/>
            <person name="Noegel A.A."/>
            <person name="Barrell B."/>
            <person name="Kuspa A."/>
        </authorList>
    </citation>
    <scope>NUCLEOTIDE SEQUENCE [LARGE SCALE GENOMIC DNA]</scope>
    <source>
        <strain evidence="5 6">AX4</strain>
    </source>
</reference>
<dbReference type="InterPro" id="IPR019775">
    <property type="entry name" value="WD40_repeat_CS"/>
</dbReference>
<feature type="repeat" description="WD" evidence="4">
    <location>
        <begin position="55"/>
        <end position="96"/>
    </location>
</feature>
<dbReference type="dictyBase" id="DDB_G0285531"/>
<protein>
    <submittedName>
        <fullName evidence="5">Uncharacterized protein</fullName>
    </submittedName>
</protein>
<dbReference type="EMBL" id="AAFI02000079">
    <property type="protein sequence ID" value="EAL64603.1"/>
    <property type="molecule type" value="Genomic_DNA"/>
</dbReference>
<evidence type="ECO:0000256" key="1">
    <source>
        <dbReference type="ARBA" id="ARBA00007253"/>
    </source>
</evidence>
<sequence>MIILYSLNDCLFEHNYEVTSLATNGIRYLISGSKDCTVKVWIVESDKPTTLYRTLIGHSSIIQDVAITQDEKYVISGSWDGNVCIWDIESGQCIKTIKHQSQIMKVSYIHQQNGDFISSITNDGTVMIWKLFFKKIKDENQNEEKQEKEKEEEEPKFYKSYHEKGIFNTSCAFSTSEDINPILCTSGSDGKIFSCFDEFRNQYKLSKSDEFEETIRNHVNDDDGNNNDKNVKIWKHDSDGIINYLLFSPANLFISSGCSEGIVCLWRYDDCNEFIKLNCNSPVNSFSYNPAMLLCATASDDNILIWDLEKKKILTTIVIDDFDSQLINNDENKDEIILKVKNLQRYKESYKAQLKYHQKNSDKPLIRSLSIVWFSYDIIFVACDDNTIRRYKINNIYEN</sequence>
<dbReference type="GO" id="GO:0043022">
    <property type="term" value="F:ribosome binding"/>
    <property type="evidence" value="ECO:0000318"/>
    <property type="project" value="GO_Central"/>
</dbReference>
<keyword evidence="2 4" id="KW-0853">WD repeat</keyword>
<proteinExistence type="inferred from homology"/>
<dbReference type="PANTHER" id="PTHR19868">
    <property type="entry name" value="RECEPTOR FOR ACTIVATED PROTEIN KINASE C RACK1"/>
    <property type="match status" value="1"/>
</dbReference>
<dbReference type="FunCoup" id="Q54N36">
    <property type="interactions" value="13"/>
</dbReference>
<dbReference type="SMART" id="SM00320">
    <property type="entry name" value="WD40"/>
    <property type="match status" value="6"/>
</dbReference>
<dbReference type="VEuPathDB" id="AmoebaDB:DDB_G0285531"/>
<evidence type="ECO:0000256" key="2">
    <source>
        <dbReference type="ARBA" id="ARBA00022574"/>
    </source>
</evidence>
<dbReference type="eggNOG" id="KOG0279">
    <property type="taxonomic scope" value="Eukaryota"/>
</dbReference>
<dbReference type="Pfam" id="PF00400">
    <property type="entry name" value="WD40"/>
    <property type="match status" value="5"/>
</dbReference>
<dbReference type="Gene3D" id="2.130.10.10">
    <property type="entry name" value="YVTN repeat-like/Quinoprotein amine dehydrogenase"/>
    <property type="match status" value="2"/>
</dbReference>
<dbReference type="PROSITE" id="PS50082">
    <property type="entry name" value="WD_REPEATS_2"/>
    <property type="match status" value="2"/>
</dbReference>
<evidence type="ECO:0000313" key="5">
    <source>
        <dbReference type="EMBL" id="EAL64603.1"/>
    </source>
</evidence>
<comment type="similarity">
    <text evidence="1">Belongs to the WD repeat G protein beta family. Ribosomal protein RACK1 subfamily.</text>
</comment>
<dbReference type="PROSITE" id="PS50294">
    <property type="entry name" value="WD_REPEATS_REGION"/>
    <property type="match status" value="1"/>
</dbReference>